<evidence type="ECO:0000313" key="2">
    <source>
        <dbReference type="Proteomes" id="UP001234989"/>
    </source>
</evidence>
<name>A0AAF0UT34_SOLVR</name>
<reference evidence="1" key="1">
    <citation type="submission" date="2023-08" db="EMBL/GenBank/DDBJ databases">
        <title>A de novo genome assembly of Solanum verrucosum Schlechtendal, a Mexican diploid species geographically isolated from the other diploid A-genome species in potato relatives.</title>
        <authorList>
            <person name="Hosaka K."/>
        </authorList>
    </citation>
    <scope>NUCLEOTIDE SEQUENCE</scope>
    <source>
        <tissue evidence="1">Young leaves</tissue>
    </source>
</reference>
<evidence type="ECO:0000313" key="1">
    <source>
        <dbReference type="EMBL" id="WMV51555.1"/>
    </source>
</evidence>
<dbReference type="AlphaFoldDB" id="A0AAF0UT34"/>
<dbReference type="Proteomes" id="UP001234989">
    <property type="component" value="Chromosome 10"/>
</dbReference>
<proteinExistence type="predicted"/>
<keyword evidence="2" id="KW-1185">Reference proteome</keyword>
<accession>A0AAF0UT34</accession>
<sequence>MKVYHQQPRLIMFQRDIL</sequence>
<gene>
    <name evidence="1" type="ORF">MTR67_044940</name>
</gene>
<organism evidence="1 2">
    <name type="scientific">Solanum verrucosum</name>
    <dbReference type="NCBI Taxonomy" id="315347"/>
    <lineage>
        <taxon>Eukaryota</taxon>
        <taxon>Viridiplantae</taxon>
        <taxon>Streptophyta</taxon>
        <taxon>Embryophyta</taxon>
        <taxon>Tracheophyta</taxon>
        <taxon>Spermatophyta</taxon>
        <taxon>Magnoliopsida</taxon>
        <taxon>eudicotyledons</taxon>
        <taxon>Gunneridae</taxon>
        <taxon>Pentapetalae</taxon>
        <taxon>asterids</taxon>
        <taxon>lamiids</taxon>
        <taxon>Solanales</taxon>
        <taxon>Solanaceae</taxon>
        <taxon>Solanoideae</taxon>
        <taxon>Solaneae</taxon>
        <taxon>Solanum</taxon>
    </lineage>
</organism>
<protein>
    <submittedName>
        <fullName evidence="1">Uncharacterized protein</fullName>
    </submittedName>
</protein>
<dbReference type="EMBL" id="CP133621">
    <property type="protein sequence ID" value="WMV51555.1"/>
    <property type="molecule type" value="Genomic_DNA"/>
</dbReference>